<dbReference type="EMBL" id="CYUD01000001">
    <property type="protein sequence ID" value="CUJ83440.1"/>
    <property type="molecule type" value="Genomic_DNA"/>
</dbReference>
<reference evidence="5" key="1">
    <citation type="submission" date="2015-09" db="EMBL/GenBank/DDBJ databases">
        <authorList>
            <person name="Rodrigo-Torres L."/>
            <person name="Arahal D.R."/>
        </authorList>
    </citation>
    <scope>NUCLEOTIDE SEQUENCE [LARGE SCALE GENOMIC DNA]</scope>
    <source>
        <strain evidence="5">CECT 5091</strain>
    </source>
</reference>
<sequence>MNSESRKIIAVAFGAEFLIISAGLSLAAAIGLQSFGEHQDLTLAMSAAAFPLILACLEFFKIPAGYALYRSRWIMKPFALLLLLGGIVATFETVTMAGSTWFRSVQHDVQLAQTELEALRQRREGLATDVSFEAQQAVIAALQAQLDNLTTSPASKDLNAKLVQAKADRAALLQRASEMRDKFGSEWDAQTADNERRAASDNPVIRSQGEASQRSLPTRANYIASEMTRWQAGEGSLIEAEVKRITALIADAEAEQAILVISEDPGPEIAIVQEQLARANDALLQAQNAAAQAVVDKLTLGVEIEKARLHVAEKAGASIIYDIAAKWYATPIGEVTEKQANVVTKWIVGGVATAAALSTGMAAFVAAHIGSSPPALSIGQALRRYVLRRRWRRKKTVEKIVYKDRVVHKYLPITGGLTDLKDRSIREELKLRSVNDG</sequence>
<feature type="region of interest" description="Disordered" evidence="2">
    <location>
        <begin position="183"/>
        <end position="213"/>
    </location>
</feature>
<dbReference type="OrthoDB" id="9773456at2"/>
<dbReference type="Proteomes" id="UP000051260">
    <property type="component" value="Unassembled WGS sequence"/>
</dbReference>
<name>A0A0P1I0N6_9RHOB</name>
<evidence type="ECO:0000256" key="2">
    <source>
        <dbReference type="SAM" id="MobiDB-lite"/>
    </source>
</evidence>
<keyword evidence="5" id="KW-1185">Reference proteome</keyword>
<dbReference type="RefSeq" id="WP_058279930.1">
    <property type="nucleotide sequence ID" value="NZ_CYUD01000001.1"/>
</dbReference>
<feature type="transmembrane region" description="Helical" evidence="3">
    <location>
        <begin position="43"/>
        <end position="60"/>
    </location>
</feature>
<dbReference type="AlphaFoldDB" id="A0A0P1I0N6"/>
<gene>
    <name evidence="4" type="ORF">RUE5091_00109</name>
</gene>
<evidence type="ECO:0000313" key="5">
    <source>
        <dbReference type="Proteomes" id="UP000051260"/>
    </source>
</evidence>
<feature type="coiled-coil region" evidence="1">
    <location>
        <begin position="102"/>
        <end position="182"/>
    </location>
</feature>
<dbReference type="STRING" id="1715692.RUE5091_00109"/>
<keyword evidence="1" id="KW-0175">Coiled coil</keyword>
<keyword evidence="3" id="KW-0812">Transmembrane</keyword>
<evidence type="ECO:0000313" key="4">
    <source>
        <dbReference type="EMBL" id="CUJ83440.1"/>
    </source>
</evidence>
<accession>A0A0P1I0N6</accession>
<evidence type="ECO:0000256" key="1">
    <source>
        <dbReference type="SAM" id="Coils"/>
    </source>
</evidence>
<evidence type="ECO:0000256" key="3">
    <source>
        <dbReference type="SAM" id="Phobius"/>
    </source>
</evidence>
<protein>
    <submittedName>
        <fullName evidence="4">Uncharacterized protein</fullName>
    </submittedName>
</protein>
<keyword evidence="3" id="KW-0472">Membrane</keyword>
<feature type="transmembrane region" description="Helical" evidence="3">
    <location>
        <begin position="80"/>
        <end position="102"/>
    </location>
</feature>
<keyword evidence="3" id="KW-1133">Transmembrane helix</keyword>
<proteinExistence type="predicted"/>
<organism evidence="4 5">
    <name type="scientific">Ruegeria denitrificans</name>
    <dbReference type="NCBI Taxonomy" id="1715692"/>
    <lineage>
        <taxon>Bacteria</taxon>
        <taxon>Pseudomonadati</taxon>
        <taxon>Pseudomonadota</taxon>
        <taxon>Alphaproteobacteria</taxon>
        <taxon>Rhodobacterales</taxon>
        <taxon>Roseobacteraceae</taxon>
        <taxon>Ruegeria</taxon>
    </lineage>
</organism>